<dbReference type="OrthoDB" id="7417618at2759"/>
<evidence type="ECO:0000313" key="3">
    <source>
        <dbReference type="EMBL" id="GBP59481.1"/>
    </source>
</evidence>
<name>A0A4C1X6S6_EUMVA</name>
<feature type="region of interest" description="Disordered" evidence="2">
    <location>
        <begin position="218"/>
        <end position="265"/>
    </location>
</feature>
<proteinExistence type="predicted"/>
<dbReference type="Proteomes" id="UP000299102">
    <property type="component" value="Unassembled WGS sequence"/>
</dbReference>
<evidence type="ECO:0000256" key="2">
    <source>
        <dbReference type="SAM" id="MobiDB-lite"/>
    </source>
</evidence>
<accession>A0A4C1X6S6</accession>
<gene>
    <name evidence="3" type="ORF">EVAR_35430_1</name>
</gene>
<keyword evidence="1" id="KW-0175">Coiled coil</keyword>
<evidence type="ECO:0000313" key="4">
    <source>
        <dbReference type="Proteomes" id="UP000299102"/>
    </source>
</evidence>
<feature type="compositionally biased region" description="Basic and acidic residues" evidence="2">
    <location>
        <begin position="227"/>
        <end position="237"/>
    </location>
</feature>
<comment type="caution">
    <text evidence="3">The sequence shown here is derived from an EMBL/GenBank/DDBJ whole genome shotgun (WGS) entry which is preliminary data.</text>
</comment>
<feature type="compositionally biased region" description="Polar residues" evidence="2">
    <location>
        <begin position="251"/>
        <end position="260"/>
    </location>
</feature>
<keyword evidence="4" id="KW-1185">Reference proteome</keyword>
<organism evidence="3 4">
    <name type="scientific">Eumeta variegata</name>
    <name type="common">Bagworm moth</name>
    <name type="synonym">Eumeta japonica</name>
    <dbReference type="NCBI Taxonomy" id="151549"/>
    <lineage>
        <taxon>Eukaryota</taxon>
        <taxon>Metazoa</taxon>
        <taxon>Ecdysozoa</taxon>
        <taxon>Arthropoda</taxon>
        <taxon>Hexapoda</taxon>
        <taxon>Insecta</taxon>
        <taxon>Pterygota</taxon>
        <taxon>Neoptera</taxon>
        <taxon>Endopterygota</taxon>
        <taxon>Lepidoptera</taxon>
        <taxon>Glossata</taxon>
        <taxon>Ditrysia</taxon>
        <taxon>Tineoidea</taxon>
        <taxon>Psychidae</taxon>
        <taxon>Oiketicinae</taxon>
        <taxon>Eumeta</taxon>
    </lineage>
</organism>
<evidence type="ECO:0000256" key="1">
    <source>
        <dbReference type="SAM" id="Coils"/>
    </source>
</evidence>
<dbReference type="Gene3D" id="3.30.70.1820">
    <property type="entry name" value="L1 transposable element, RRM domain"/>
    <property type="match status" value="1"/>
</dbReference>
<dbReference type="AlphaFoldDB" id="A0A4C1X6S6"/>
<dbReference type="STRING" id="151549.A0A4C1X6S6"/>
<feature type="coiled-coil region" evidence="1">
    <location>
        <begin position="69"/>
        <end position="120"/>
    </location>
</feature>
<protein>
    <submittedName>
        <fullName evidence="3">Uncharacterized protein</fullName>
    </submittedName>
</protein>
<reference evidence="3 4" key="1">
    <citation type="journal article" date="2019" name="Commun. Biol.">
        <title>The bagworm genome reveals a unique fibroin gene that provides high tensile strength.</title>
        <authorList>
            <person name="Kono N."/>
            <person name="Nakamura H."/>
            <person name="Ohtoshi R."/>
            <person name="Tomita M."/>
            <person name="Numata K."/>
            <person name="Arakawa K."/>
        </authorList>
    </citation>
    <scope>NUCLEOTIDE SEQUENCE [LARGE SCALE GENOMIC DNA]</scope>
</reference>
<dbReference type="EMBL" id="BGZK01000762">
    <property type="protein sequence ID" value="GBP59481.1"/>
    <property type="molecule type" value="Genomic_DNA"/>
</dbReference>
<feature type="compositionally biased region" description="Low complexity" evidence="2">
    <location>
        <begin position="238"/>
        <end position="250"/>
    </location>
</feature>
<sequence>MDDMTKFQGFRFCYFGYGTLKKRAKVVRSIVERSGGYDASSVACGLGPGLPRGLSLLSSEAEINKCEKHEKLKETVDNQDKRIYFLEKQARQKNIVFFGIEELESSYDTLEKNMLEWIEQHFSVKLSYSDLQEVTRLGKKGDRPRPVVVTFLTLGIKIKIFKQKRALRDTNYYMKEDCPKHVLEKRNQLQEQLKAEREKGNMAFLKYDKLVVLKQTSKRKFSPSPVKPKENMPKERNTQTNKKNKSQQQNPSARRSNSISEGVIKPSLLNFLTNKNTEINQETSKNNA</sequence>